<evidence type="ECO:0000256" key="1">
    <source>
        <dbReference type="SAM" id="MobiDB-lite"/>
    </source>
</evidence>
<comment type="caution">
    <text evidence="2">The sequence shown here is derived from an EMBL/GenBank/DDBJ whole genome shotgun (WGS) entry which is preliminary data.</text>
</comment>
<reference evidence="2 3" key="1">
    <citation type="journal article" date="2015" name="Sci. Rep.">
        <title>Genome of the facultative scuticociliatosis pathogen Pseudocohnilembus persalinus provides insight into its virulence through horizontal gene transfer.</title>
        <authorList>
            <person name="Xiong J."/>
            <person name="Wang G."/>
            <person name="Cheng J."/>
            <person name="Tian M."/>
            <person name="Pan X."/>
            <person name="Warren A."/>
            <person name="Jiang C."/>
            <person name="Yuan D."/>
            <person name="Miao W."/>
        </authorList>
    </citation>
    <scope>NUCLEOTIDE SEQUENCE [LARGE SCALE GENOMIC DNA]</scope>
    <source>
        <strain evidence="2">36N120E</strain>
    </source>
</reference>
<organism evidence="2 3">
    <name type="scientific">Pseudocohnilembus persalinus</name>
    <name type="common">Ciliate</name>
    <dbReference type="NCBI Taxonomy" id="266149"/>
    <lineage>
        <taxon>Eukaryota</taxon>
        <taxon>Sar</taxon>
        <taxon>Alveolata</taxon>
        <taxon>Ciliophora</taxon>
        <taxon>Intramacronucleata</taxon>
        <taxon>Oligohymenophorea</taxon>
        <taxon>Scuticociliatia</taxon>
        <taxon>Philasterida</taxon>
        <taxon>Pseudocohnilembidae</taxon>
        <taxon>Pseudocohnilembus</taxon>
    </lineage>
</organism>
<keyword evidence="3" id="KW-1185">Reference proteome</keyword>
<gene>
    <name evidence="2" type="ORF">PPERSA_07271</name>
</gene>
<dbReference type="InParanoid" id="A0A0V0QCY1"/>
<feature type="region of interest" description="Disordered" evidence="1">
    <location>
        <begin position="333"/>
        <end position="354"/>
    </location>
</feature>
<sequence>MGACCEKSDNQNQQDEEDYKVVGGEIYRQSLNDNNFLRLHNYEELKKLLNELLTKIKSIYWHEYEQYLLEQLQEINKYKQYVSTIEGSLQPQLFLEIMDAKFLLQENIIQNYDEIKVEIQINRLNKEKCIKFKSNTEQIYLPQNGDLSKRSDLQQNKKKKWVYWNQFTTFDLEDTKQQDIQEEKNQENLENQQNKENQQNNENKENNEIQQNSKNSENQQNKEDQLRSNQGDNFEVPSQPKVSVITGKRVIDFSNGVQKHSFQIKMVGFNKKKKKNFQIGDTEEFMLFELLDQQDNPRQRQKTMEIRDKNESLMVEELNSFISRQNTFIFNRNTKSNTQSSNQSVNPDSVSSSN</sequence>
<dbReference type="EMBL" id="LDAU01000196">
    <property type="protein sequence ID" value="KRX00074.1"/>
    <property type="molecule type" value="Genomic_DNA"/>
</dbReference>
<name>A0A0V0QCY1_PSEPJ</name>
<dbReference type="AlphaFoldDB" id="A0A0V0QCY1"/>
<proteinExistence type="predicted"/>
<evidence type="ECO:0000313" key="2">
    <source>
        <dbReference type="EMBL" id="KRX00074.1"/>
    </source>
</evidence>
<feature type="compositionally biased region" description="Low complexity" evidence="1">
    <location>
        <begin position="333"/>
        <end position="344"/>
    </location>
</feature>
<feature type="compositionally biased region" description="Polar residues" evidence="1">
    <location>
        <begin position="345"/>
        <end position="354"/>
    </location>
</feature>
<accession>A0A0V0QCY1</accession>
<feature type="region of interest" description="Disordered" evidence="1">
    <location>
        <begin position="186"/>
        <end position="241"/>
    </location>
</feature>
<feature type="compositionally biased region" description="Low complexity" evidence="1">
    <location>
        <begin position="208"/>
        <end position="219"/>
    </location>
</feature>
<protein>
    <submittedName>
        <fullName evidence="2">Uncharacterized protein</fullName>
    </submittedName>
</protein>
<evidence type="ECO:0000313" key="3">
    <source>
        <dbReference type="Proteomes" id="UP000054937"/>
    </source>
</evidence>
<dbReference type="Proteomes" id="UP000054937">
    <property type="component" value="Unassembled WGS sequence"/>
</dbReference>
<feature type="compositionally biased region" description="Low complexity" evidence="1">
    <location>
        <begin position="188"/>
        <end position="201"/>
    </location>
</feature>